<dbReference type="Proteomes" id="UP000694886">
    <property type="component" value="Chromosome 2"/>
</dbReference>
<dbReference type="AlphaFoldDB" id="A0AB32VVD4"/>
<organism evidence="1 2">
    <name type="scientific">Theobroma cacao</name>
    <name type="common">Cacao</name>
    <name type="synonym">Cocoa</name>
    <dbReference type="NCBI Taxonomy" id="3641"/>
    <lineage>
        <taxon>Eukaryota</taxon>
        <taxon>Viridiplantae</taxon>
        <taxon>Streptophyta</taxon>
        <taxon>Embryophyta</taxon>
        <taxon>Tracheophyta</taxon>
        <taxon>Spermatophyta</taxon>
        <taxon>Magnoliopsida</taxon>
        <taxon>eudicotyledons</taxon>
        <taxon>Gunneridae</taxon>
        <taxon>Pentapetalae</taxon>
        <taxon>rosids</taxon>
        <taxon>malvids</taxon>
        <taxon>Malvales</taxon>
        <taxon>Malvaceae</taxon>
        <taxon>Byttnerioideae</taxon>
        <taxon>Theobroma</taxon>
    </lineage>
</organism>
<reference evidence="2" key="2">
    <citation type="submission" date="2025-08" db="UniProtKB">
        <authorList>
            <consortium name="RefSeq"/>
        </authorList>
    </citation>
    <scope>IDENTIFICATION</scope>
</reference>
<dbReference type="GeneID" id="108660696"/>
<sequence>MTIISKSEKEVESGVKQVKLQDKPVEHETVIKTIDKQIQEKEEKATLPLLLFSQCFQKQKLDKHFQKFLKVFKKLHINISFAEALEQMLSYVNFLKDILTKKRKLEDFEIITHIEECYAIIQNKLPPKLKDLGSFSILCSIGNFNFSKALCDLGVGVSIMPLSFARKLGLTKI</sequence>
<proteinExistence type="predicted"/>
<dbReference type="RefSeq" id="XP_017970446.1">
    <property type="nucleotide sequence ID" value="XM_018114957.1"/>
</dbReference>
<dbReference type="PANTHER" id="PTHR33067:SF31">
    <property type="entry name" value="RNA-DIRECTED DNA POLYMERASE"/>
    <property type="match status" value="1"/>
</dbReference>
<dbReference type="Gene3D" id="2.40.70.10">
    <property type="entry name" value="Acid Proteases"/>
    <property type="match status" value="1"/>
</dbReference>
<dbReference type="KEGG" id="tcc:108660696"/>
<dbReference type="PANTHER" id="PTHR33067">
    <property type="entry name" value="RNA-DIRECTED DNA POLYMERASE-RELATED"/>
    <property type="match status" value="1"/>
</dbReference>
<dbReference type="Gramene" id="Tc02v2_t020420.1">
    <property type="protein sequence ID" value="Tc02v2_p020420.1"/>
    <property type="gene ID" value="Tc02v2_g020420"/>
</dbReference>
<protein>
    <submittedName>
        <fullName evidence="2">Uncharacterized protein LOC108660696</fullName>
    </submittedName>
</protein>
<name>A0AB32VVD4_THECC</name>
<accession>A0AB32VVD4</accession>
<evidence type="ECO:0000313" key="1">
    <source>
        <dbReference type="Proteomes" id="UP000694886"/>
    </source>
</evidence>
<gene>
    <name evidence="2" type="primary">LOC108660696</name>
</gene>
<reference evidence="1" key="1">
    <citation type="journal article" date="1997" name="Nucleic Acids Res.">
        <title>tRNAscan-SE: a program for improved detection of transfer RNA genes in genomic sequence.</title>
        <authorList>
            <person name="Lowe T.M."/>
            <person name="Eddy S.R."/>
        </authorList>
    </citation>
    <scope>NUCLEOTIDE SEQUENCE [LARGE SCALE GENOMIC DNA]</scope>
    <source>
        <strain evidence="1">r\B97-61/B2</strain>
    </source>
</reference>
<dbReference type="InterPro" id="IPR021109">
    <property type="entry name" value="Peptidase_aspartic_dom_sf"/>
</dbReference>
<evidence type="ECO:0000313" key="2">
    <source>
        <dbReference type="RefSeq" id="XP_017970446.1"/>
    </source>
</evidence>